<dbReference type="InterPro" id="IPR013087">
    <property type="entry name" value="Znf_C2H2_type"/>
</dbReference>
<dbReference type="RefSeq" id="XP_040706529.1">
    <property type="nucleotide sequence ID" value="XM_040841570.1"/>
</dbReference>
<evidence type="ECO:0000313" key="4">
    <source>
        <dbReference type="Proteomes" id="UP000184356"/>
    </source>
</evidence>
<dbReference type="STRING" id="1036612.A0A1L9TTW6"/>
<dbReference type="Pfam" id="PF11917">
    <property type="entry name" value="DUF3435"/>
    <property type="match status" value="1"/>
</dbReference>
<dbReference type="GeneID" id="63757643"/>
<name>A0A1L9TTW6_9EURO</name>
<dbReference type="EMBL" id="KV878583">
    <property type="protein sequence ID" value="OJJ62723.1"/>
    <property type="molecule type" value="Genomic_DNA"/>
</dbReference>
<feature type="domain" description="C2H2-type" evidence="2">
    <location>
        <begin position="500"/>
        <end position="533"/>
    </location>
</feature>
<accession>A0A1L9TTW6</accession>
<protein>
    <recommendedName>
        <fullName evidence="2">C2H2-type domain-containing protein</fullName>
    </recommendedName>
</protein>
<gene>
    <name evidence="3" type="ORF">ASPSYDRAFT_145891</name>
</gene>
<dbReference type="InterPro" id="IPR021842">
    <property type="entry name" value="DUF3435"/>
</dbReference>
<reference evidence="4" key="1">
    <citation type="journal article" date="2017" name="Genome Biol.">
        <title>Comparative genomics reveals high biological diversity and specific adaptations in the industrially and medically important fungal genus Aspergillus.</title>
        <authorList>
            <person name="de Vries R.P."/>
            <person name="Riley R."/>
            <person name="Wiebenga A."/>
            <person name="Aguilar-Osorio G."/>
            <person name="Amillis S."/>
            <person name="Uchima C.A."/>
            <person name="Anderluh G."/>
            <person name="Asadollahi M."/>
            <person name="Askin M."/>
            <person name="Barry K."/>
            <person name="Battaglia E."/>
            <person name="Bayram O."/>
            <person name="Benocci T."/>
            <person name="Braus-Stromeyer S.A."/>
            <person name="Caldana C."/>
            <person name="Canovas D."/>
            <person name="Cerqueira G.C."/>
            <person name="Chen F."/>
            <person name="Chen W."/>
            <person name="Choi C."/>
            <person name="Clum A."/>
            <person name="Dos Santos R.A."/>
            <person name="Damasio A.R."/>
            <person name="Diallinas G."/>
            <person name="Emri T."/>
            <person name="Fekete E."/>
            <person name="Flipphi M."/>
            <person name="Freyberg S."/>
            <person name="Gallo A."/>
            <person name="Gournas C."/>
            <person name="Habgood R."/>
            <person name="Hainaut M."/>
            <person name="Harispe M.L."/>
            <person name="Henrissat B."/>
            <person name="Hilden K.S."/>
            <person name="Hope R."/>
            <person name="Hossain A."/>
            <person name="Karabika E."/>
            <person name="Karaffa L."/>
            <person name="Karanyi Z."/>
            <person name="Krasevec N."/>
            <person name="Kuo A."/>
            <person name="Kusch H."/>
            <person name="LaButti K."/>
            <person name="Lagendijk E.L."/>
            <person name="Lapidus A."/>
            <person name="Levasseur A."/>
            <person name="Lindquist E."/>
            <person name="Lipzen A."/>
            <person name="Logrieco A.F."/>
            <person name="MacCabe A."/>
            <person name="Maekelae M.R."/>
            <person name="Malavazi I."/>
            <person name="Melin P."/>
            <person name="Meyer V."/>
            <person name="Mielnichuk N."/>
            <person name="Miskei M."/>
            <person name="Molnar A.P."/>
            <person name="Mule G."/>
            <person name="Ngan C.Y."/>
            <person name="Orejas M."/>
            <person name="Orosz E."/>
            <person name="Ouedraogo J.P."/>
            <person name="Overkamp K.M."/>
            <person name="Park H.-S."/>
            <person name="Perrone G."/>
            <person name="Piumi F."/>
            <person name="Punt P.J."/>
            <person name="Ram A.F."/>
            <person name="Ramon A."/>
            <person name="Rauscher S."/>
            <person name="Record E."/>
            <person name="Riano-Pachon D.M."/>
            <person name="Robert V."/>
            <person name="Roehrig J."/>
            <person name="Ruller R."/>
            <person name="Salamov A."/>
            <person name="Salih N.S."/>
            <person name="Samson R.A."/>
            <person name="Sandor E."/>
            <person name="Sanguinetti M."/>
            <person name="Schuetze T."/>
            <person name="Sepcic K."/>
            <person name="Shelest E."/>
            <person name="Sherlock G."/>
            <person name="Sophianopoulou V."/>
            <person name="Squina F.M."/>
            <person name="Sun H."/>
            <person name="Susca A."/>
            <person name="Todd R.B."/>
            <person name="Tsang A."/>
            <person name="Unkles S.E."/>
            <person name="van de Wiele N."/>
            <person name="van Rossen-Uffink D."/>
            <person name="Oliveira J.V."/>
            <person name="Vesth T.C."/>
            <person name="Visser J."/>
            <person name="Yu J.-H."/>
            <person name="Zhou M."/>
            <person name="Andersen M.R."/>
            <person name="Archer D.B."/>
            <person name="Baker S.E."/>
            <person name="Benoit I."/>
            <person name="Brakhage A.A."/>
            <person name="Braus G.H."/>
            <person name="Fischer R."/>
            <person name="Frisvad J.C."/>
            <person name="Goldman G.H."/>
            <person name="Houbraken J."/>
            <person name="Oakley B."/>
            <person name="Pocsi I."/>
            <person name="Scazzocchio C."/>
            <person name="Seiboth B."/>
            <person name="vanKuyk P.A."/>
            <person name="Wortman J."/>
            <person name="Dyer P.S."/>
            <person name="Grigoriev I.V."/>
        </authorList>
    </citation>
    <scope>NUCLEOTIDE SEQUENCE [LARGE SCALE GENOMIC DNA]</scope>
    <source>
        <strain evidence="4">CBS 593.65</strain>
    </source>
</reference>
<evidence type="ECO:0000313" key="3">
    <source>
        <dbReference type="EMBL" id="OJJ62723.1"/>
    </source>
</evidence>
<evidence type="ECO:0000259" key="2">
    <source>
        <dbReference type="SMART" id="SM00355"/>
    </source>
</evidence>
<organism evidence="3 4">
    <name type="scientific">Aspergillus sydowii CBS 593.65</name>
    <dbReference type="NCBI Taxonomy" id="1036612"/>
    <lineage>
        <taxon>Eukaryota</taxon>
        <taxon>Fungi</taxon>
        <taxon>Dikarya</taxon>
        <taxon>Ascomycota</taxon>
        <taxon>Pezizomycotina</taxon>
        <taxon>Eurotiomycetes</taxon>
        <taxon>Eurotiomycetidae</taxon>
        <taxon>Eurotiales</taxon>
        <taxon>Aspergillaceae</taxon>
        <taxon>Aspergillus</taxon>
        <taxon>Aspergillus subgen. Nidulantes</taxon>
    </lineage>
</organism>
<sequence>MVWCREQDSLFPYTMRRHMTYLVCTTLTDEYELALEGKTQPPVNIDDLLYKTYHLMALTQVHFATVRCRQQHSCLRKQMASTSARPGTLVESAGYMRSNDALKWKDIELYMVKHPEDPTCQTLLMRVRHRLNKGKRNKGVAPVFTYTERNDNLGLCVIQDILEFGFLDDAFASEHIKTPRDIWRYTHVPAHRLSTPIHFKESVQDIPIFRRAVKDSEGKWVTHPTRALPYQKAQEDEVATSRSDGSQTPGSLYKYRKGAAANLRHLDEHSRNNIMGHRRSSTFAYYVQVQDDTQSAFMETPTRDALMKLATNSGLTRDASVPQELSHERKKELENDVELKNLKRKRDTLRAELIAVYHQLQKARGTDLYTEFQKTQNKIRSERKKLYTTAKDEQHESFFKNVGNRIIERNYQGKTTTFEPDTSHVVPERKALADLEFKNRDVDKINDTELLEDRIQSLEMRLALHRLEVPKTLQKRIRFDKPSSDKACEGSIPLKSESGLECPVCLGCSDMHPKAKRYRYARKDTLQRHFKTHRLWQKFRNSRTCDYPGCETILHSLPQYEYHQNTAHNILL</sequence>
<dbReference type="AlphaFoldDB" id="A0A1L9TTW6"/>
<proteinExistence type="predicted"/>
<dbReference type="Proteomes" id="UP000184356">
    <property type="component" value="Unassembled WGS sequence"/>
</dbReference>
<dbReference type="PANTHER" id="PTHR37535:SF4">
    <property type="entry name" value="FLUG DOMAIN-CONTAINING PROTEIN"/>
    <property type="match status" value="1"/>
</dbReference>
<dbReference type="PANTHER" id="PTHR37535">
    <property type="entry name" value="FLUG DOMAIN PROTEIN"/>
    <property type="match status" value="1"/>
</dbReference>
<dbReference type="OrthoDB" id="4485682at2759"/>
<feature type="region of interest" description="Disordered" evidence="1">
    <location>
        <begin position="231"/>
        <end position="252"/>
    </location>
</feature>
<evidence type="ECO:0000256" key="1">
    <source>
        <dbReference type="SAM" id="MobiDB-lite"/>
    </source>
</evidence>
<dbReference type="VEuPathDB" id="FungiDB:ASPSYDRAFT_145891"/>
<keyword evidence="4" id="KW-1185">Reference proteome</keyword>
<dbReference type="SMART" id="SM00355">
    <property type="entry name" value="ZnF_C2H2"/>
    <property type="match status" value="2"/>
</dbReference>
<feature type="domain" description="C2H2-type" evidence="2">
    <location>
        <begin position="543"/>
        <end position="568"/>
    </location>
</feature>
<feature type="compositionally biased region" description="Polar residues" evidence="1">
    <location>
        <begin position="240"/>
        <end position="250"/>
    </location>
</feature>